<evidence type="ECO:0000259" key="3">
    <source>
        <dbReference type="Pfam" id="PF07261"/>
    </source>
</evidence>
<dbReference type="RefSeq" id="WP_161919901.1">
    <property type="nucleotide sequence ID" value="NZ_JAACYS010000013.1"/>
</dbReference>
<dbReference type="PANTHER" id="PTHR37293">
    <property type="entry name" value="PHAGE REPLICATION PROTEIN-RELATED"/>
    <property type="match status" value="1"/>
</dbReference>
<sequence>MSKLVVNDFTIPVSITLAEKVGVHEAIFLQQLHYWLKDSDNVYDGHKWVYNTYQGWHDQMPFFTVNQIRRVVRELEKRNLIITGNYNRLKLDKTKWYRINYEAVEQLSKESNNQNLLVDPCKNDACPKNEKKDELAVKQTRPSLETNSNGHQFQLDNAHDNNSTELETQSDNIPEPARHDTGHRTIPKTTTETTPEKMIDDDESARAINPFTFFEENGFGTIGGYLSEKIMAWCDNLSSELVVEAMKLAVEFGCKHWKYVEAILRQWADKGYQSVSDVHAARLHFEEKMAKRRKQKFEKQGRDIPQFAGLDFSAGEEE</sequence>
<dbReference type="InterPro" id="IPR006343">
    <property type="entry name" value="DnaB/C_C"/>
</dbReference>
<gene>
    <name evidence="4" type="ORF">GW534_04670</name>
</gene>
<proteinExistence type="inferred from homology"/>
<protein>
    <submittedName>
        <fullName evidence="4">DnaD domain protein</fullName>
    </submittedName>
</protein>
<organism evidence="4 5">
    <name type="scientific">Pallidibacillus pasinlerensis</name>
    <dbReference type="NCBI Taxonomy" id="2703818"/>
    <lineage>
        <taxon>Bacteria</taxon>
        <taxon>Bacillati</taxon>
        <taxon>Bacillota</taxon>
        <taxon>Bacilli</taxon>
        <taxon>Bacillales</taxon>
        <taxon>Bacillaceae</taxon>
        <taxon>Pallidibacillus</taxon>
    </lineage>
</organism>
<feature type="domain" description="DnaB/C C-terminal" evidence="3">
    <location>
        <begin position="211"/>
        <end position="280"/>
    </location>
</feature>
<dbReference type="SUPFAM" id="SSF158499">
    <property type="entry name" value="DnaD domain-like"/>
    <property type="match status" value="1"/>
</dbReference>
<dbReference type="Gene3D" id="1.10.10.630">
    <property type="entry name" value="DnaD domain-like"/>
    <property type="match status" value="1"/>
</dbReference>
<dbReference type="PANTHER" id="PTHR37293:SF6">
    <property type="entry name" value="DNA REPLICATION PROTEIN DNAD"/>
    <property type="match status" value="1"/>
</dbReference>
<feature type="region of interest" description="Disordered" evidence="2">
    <location>
        <begin position="294"/>
        <end position="318"/>
    </location>
</feature>
<evidence type="ECO:0000313" key="5">
    <source>
        <dbReference type="Proteomes" id="UP000743899"/>
    </source>
</evidence>
<dbReference type="InterPro" id="IPR053162">
    <property type="entry name" value="DnaD"/>
</dbReference>
<feature type="compositionally biased region" description="Polar residues" evidence="2">
    <location>
        <begin position="140"/>
        <end position="172"/>
    </location>
</feature>
<evidence type="ECO:0000256" key="2">
    <source>
        <dbReference type="SAM" id="MobiDB-lite"/>
    </source>
</evidence>
<name>A0ABX0A0X9_9BACI</name>
<evidence type="ECO:0000313" key="4">
    <source>
        <dbReference type="EMBL" id="NCU17067.1"/>
    </source>
</evidence>
<keyword evidence="5" id="KW-1185">Reference proteome</keyword>
<comment type="caution">
    <text evidence="4">The sequence shown here is derived from an EMBL/GenBank/DDBJ whole genome shotgun (WGS) entry which is preliminary data.</text>
</comment>
<dbReference type="Pfam" id="PF07261">
    <property type="entry name" value="DnaB_2"/>
    <property type="match status" value="1"/>
</dbReference>
<feature type="region of interest" description="Disordered" evidence="2">
    <location>
        <begin position="128"/>
        <end position="195"/>
    </location>
</feature>
<reference evidence="4 5" key="1">
    <citation type="submission" date="2020-01" db="EMBL/GenBank/DDBJ databases">
        <title>A novel Bacillus sp. from Pasinler.</title>
        <authorList>
            <person name="Adiguzel A."/>
            <person name="Ay H."/>
            <person name="Baltaci M.O."/>
        </authorList>
    </citation>
    <scope>NUCLEOTIDE SEQUENCE [LARGE SCALE GENOMIC DNA]</scope>
    <source>
        <strain evidence="4 5">P1</strain>
    </source>
</reference>
<evidence type="ECO:0000256" key="1">
    <source>
        <dbReference type="ARBA" id="ARBA00093462"/>
    </source>
</evidence>
<dbReference type="EMBL" id="JAACYS010000013">
    <property type="protein sequence ID" value="NCU17067.1"/>
    <property type="molecule type" value="Genomic_DNA"/>
</dbReference>
<accession>A0ABX0A0X9</accession>
<comment type="similarity">
    <text evidence="1">Belongs to the DnaB/DnaD family.</text>
</comment>
<dbReference type="NCBIfam" id="TIGR01446">
    <property type="entry name" value="DnaD_dom"/>
    <property type="match status" value="1"/>
</dbReference>
<dbReference type="Proteomes" id="UP000743899">
    <property type="component" value="Unassembled WGS sequence"/>
</dbReference>
<dbReference type="InterPro" id="IPR034829">
    <property type="entry name" value="DnaD-like_sf"/>
</dbReference>